<dbReference type="FunFam" id="1.10.287.130:FF:000089">
    <property type="entry name" value="Sensor histidine kinase"/>
    <property type="match status" value="1"/>
</dbReference>
<evidence type="ECO:0000259" key="11">
    <source>
        <dbReference type="PROSITE" id="PS50110"/>
    </source>
</evidence>
<dbReference type="PANTHER" id="PTHR43047:SF78">
    <property type="entry name" value="SENSORY_REGULATORY PROTEIN RPFC"/>
    <property type="match status" value="1"/>
</dbReference>
<dbReference type="Proteomes" id="UP000000249">
    <property type="component" value="Chromosome 1"/>
</dbReference>
<evidence type="ECO:0000256" key="1">
    <source>
        <dbReference type="ARBA" id="ARBA00000085"/>
    </source>
</evidence>
<dbReference type="CDD" id="cd12913">
    <property type="entry name" value="PDC1_MCP_like"/>
    <property type="match status" value="1"/>
</dbReference>
<dbReference type="Pfam" id="PF22673">
    <property type="entry name" value="MCP-like_PDC_1"/>
    <property type="match status" value="1"/>
</dbReference>
<dbReference type="SMART" id="SM00388">
    <property type="entry name" value="HisKA"/>
    <property type="match status" value="1"/>
</dbReference>
<evidence type="ECO:0000256" key="4">
    <source>
        <dbReference type="ARBA" id="ARBA00022679"/>
    </source>
</evidence>
<dbReference type="EC" id="2.7.13.3" evidence="2"/>
<dbReference type="CDD" id="cd16922">
    <property type="entry name" value="HATPase_EvgS-ArcB-TorS-like"/>
    <property type="match status" value="1"/>
</dbReference>
<dbReference type="PATRIC" id="fig|345073.21.peg.1880"/>
<evidence type="ECO:0000256" key="6">
    <source>
        <dbReference type="ARBA" id="ARBA00022801"/>
    </source>
</evidence>
<dbReference type="InterPro" id="IPR003661">
    <property type="entry name" value="HisK_dim/P_dom"/>
</dbReference>
<evidence type="ECO:0000256" key="7">
    <source>
        <dbReference type="ARBA" id="ARBA00023012"/>
    </source>
</evidence>
<dbReference type="PROSITE" id="PS50109">
    <property type="entry name" value="HIS_KIN"/>
    <property type="match status" value="1"/>
</dbReference>
<comment type="catalytic activity">
    <reaction evidence="1">
        <text>ATP + protein L-histidine = ADP + protein N-phospho-L-histidine.</text>
        <dbReference type="EC" id="2.7.13.3"/>
    </reaction>
</comment>
<dbReference type="Gene3D" id="3.40.50.2300">
    <property type="match status" value="1"/>
</dbReference>
<keyword evidence="5 12" id="KW-0418">Kinase</keyword>
<proteinExistence type="predicted"/>
<dbReference type="PRINTS" id="PR00344">
    <property type="entry name" value="BCTRLSENSOR"/>
</dbReference>
<reference evidence="12 13" key="1">
    <citation type="submission" date="2007-03" db="EMBL/GenBank/DDBJ databases">
        <authorList>
            <person name="Heidelberg J."/>
        </authorList>
    </citation>
    <scope>NUCLEOTIDE SEQUENCE [LARGE SCALE GENOMIC DNA]</scope>
    <source>
        <strain evidence="13">ATCC 39541 / Classical Ogawa 395 / O395</strain>
    </source>
</reference>
<dbReference type="CDD" id="cd17546">
    <property type="entry name" value="REC_hyHK_CKI1_RcsC-like"/>
    <property type="match status" value="1"/>
</dbReference>
<dbReference type="Pfam" id="PF00072">
    <property type="entry name" value="Response_reg"/>
    <property type="match status" value="1"/>
</dbReference>
<keyword evidence="9" id="KW-0812">Transmembrane</keyword>
<feature type="transmembrane region" description="Helical" evidence="9">
    <location>
        <begin position="14"/>
        <end position="36"/>
    </location>
</feature>
<dbReference type="PROSITE" id="PS50110">
    <property type="entry name" value="RESPONSE_REGULATORY"/>
    <property type="match status" value="1"/>
</dbReference>
<dbReference type="KEGG" id="vco:VC0395_A1424"/>
<dbReference type="SMART" id="SM00387">
    <property type="entry name" value="HATPase_c"/>
    <property type="match status" value="1"/>
</dbReference>
<protein>
    <recommendedName>
        <fullName evidence="2">histidine kinase</fullName>
        <ecNumber evidence="2">2.7.13.3</ecNumber>
    </recommendedName>
</protein>
<dbReference type="InterPro" id="IPR036097">
    <property type="entry name" value="HisK_dim/P_sf"/>
</dbReference>
<evidence type="ECO:0000256" key="3">
    <source>
        <dbReference type="ARBA" id="ARBA00022553"/>
    </source>
</evidence>
<evidence type="ECO:0000313" key="12">
    <source>
        <dbReference type="EMBL" id="ABQ20456.1"/>
    </source>
</evidence>
<dbReference type="InterPro" id="IPR004358">
    <property type="entry name" value="Sig_transdc_His_kin-like_C"/>
</dbReference>
<dbReference type="InterPro" id="IPR001789">
    <property type="entry name" value="Sig_transdc_resp-reg_receiver"/>
</dbReference>
<evidence type="ECO:0000256" key="2">
    <source>
        <dbReference type="ARBA" id="ARBA00012438"/>
    </source>
</evidence>
<dbReference type="OrthoDB" id="9810730at2"/>
<dbReference type="PANTHER" id="PTHR43047">
    <property type="entry name" value="TWO-COMPONENT HISTIDINE PROTEIN KINASE"/>
    <property type="match status" value="1"/>
</dbReference>
<dbReference type="InterPro" id="IPR036890">
    <property type="entry name" value="HATPase_C_sf"/>
</dbReference>
<dbReference type="SUPFAM" id="SSF47384">
    <property type="entry name" value="Homodimeric domain of signal transducing histidine kinase"/>
    <property type="match status" value="1"/>
</dbReference>
<dbReference type="eggNOG" id="COG0784">
    <property type="taxonomic scope" value="Bacteria"/>
</dbReference>
<dbReference type="SMART" id="SM00448">
    <property type="entry name" value="REC"/>
    <property type="match status" value="1"/>
</dbReference>
<keyword evidence="9" id="KW-1133">Transmembrane helix</keyword>
<dbReference type="FunFam" id="3.30.565.10:FF:000010">
    <property type="entry name" value="Sensor histidine kinase RcsC"/>
    <property type="match status" value="1"/>
</dbReference>
<dbReference type="InterPro" id="IPR003594">
    <property type="entry name" value="HATPase_dom"/>
</dbReference>
<dbReference type="GO" id="GO:0016787">
    <property type="term" value="F:hydrolase activity"/>
    <property type="evidence" value="ECO:0007669"/>
    <property type="project" value="UniProtKB-KW"/>
</dbReference>
<dbReference type="Gene3D" id="3.30.450.20">
    <property type="entry name" value="PAS domain"/>
    <property type="match status" value="1"/>
</dbReference>
<dbReference type="CDD" id="cd00082">
    <property type="entry name" value="HisKA"/>
    <property type="match status" value="1"/>
</dbReference>
<keyword evidence="9" id="KW-0472">Membrane</keyword>
<evidence type="ECO:0000259" key="10">
    <source>
        <dbReference type="PROSITE" id="PS50109"/>
    </source>
</evidence>
<evidence type="ECO:0000256" key="8">
    <source>
        <dbReference type="PROSITE-ProRule" id="PRU00169"/>
    </source>
</evidence>
<feature type="modified residue" description="4-aspartylphosphate" evidence="8">
    <location>
        <position position="652"/>
    </location>
</feature>
<keyword evidence="7" id="KW-0902">Two-component regulatory system</keyword>
<keyword evidence="6" id="KW-0378">Hydrolase</keyword>
<feature type="domain" description="Histidine kinase" evidence="10">
    <location>
        <begin position="363"/>
        <end position="583"/>
    </location>
</feature>
<dbReference type="Pfam" id="PF00512">
    <property type="entry name" value="HisKA"/>
    <property type="match status" value="1"/>
</dbReference>
<keyword evidence="3 8" id="KW-0597">Phosphoprotein</keyword>
<dbReference type="FunFam" id="3.40.50.2300:FF:000383">
    <property type="entry name" value="Sensor histidine kinase"/>
    <property type="match status" value="1"/>
</dbReference>
<evidence type="ECO:0000313" key="13">
    <source>
        <dbReference type="Proteomes" id="UP000000249"/>
    </source>
</evidence>
<gene>
    <name evidence="12" type="ordered locus">VC0395_A1424</name>
</gene>
<dbReference type="FunFam" id="3.30.450.20:FF:000217">
    <property type="entry name" value="Sensor histidine kinase"/>
    <property type="match status" value="1"/>
</dbReference>
<accession>A0A0H3AJ80</accession>
<dbReference type="Gene3D" id="1.10.287.130">
    <property type="match status" value="1"/>
</dbReference>
<dbReference type="KEGG" id="vcr:VC395_1946"/>
<dbReference type="EMBL" id="CP000627">
    <property type="protein sequence ID" value="ABQ20456.1"/>
    <property type="molecule type" value="Genomic_DNA"/>
</dbReference>
<dbReference type="InterPro" id="IPR005467">
    <property type="entry name" value="His_kinase_dom"/>
</dbReference>
<dbReference type="eggNOG" id="COG0642">
    <property type="taxonomic scope" value="Bacteria"/>
</dbReference>
<dbReference type="Pfam" id="PF02518">
    <property type="entry name" value="HATPase_c"/>
    <property type="match status" value="1"/>
</dbReference>
<dbReference type="SUPFAM" id="SSF52172">
    <property type="entry name" value="CheY-like"/>
    <property type="match status" value="1"/>
</dbReference>
<name>A0A0H3AJ80_VIBC3</name>
<feature type="domain" description="Response regulatory" evidence="11">
    <location>
        <begin position="603"/>
        <end position="720"/>
    </location>
</feature>
<evidence type="ECO:0000256" key="5">
    <source>
        <dbReference type="ARBA" id="ARBA00022777"/>
    </source>
</evidence>
<dbReference type="AlphaFoldDB" id="A0A0H3AJ80"/>
<evidence type="ECO:0000256" key="9">
    <source>
        <dbReference type="SAM" id="Phobius"/>
    </source>
</evidence>
<keyword evidence="4" id="KW-0808">Transferase</keyword>
<dbReference type="Gene3D" id="3.30.565.10">
    <property type="entry name" value="Histidine kinase-like ATPase, C-terminal domain"/>
    <property type="match status" value="1"/>
</dbReference>
<dbReference type="InterPro" id="IPR011006">
    <property type="entry name" value="CheY-like_superfamily"/>
</dbReference>
<dbReference type="SUPFAM" id="SSF55874">
    <property type="entry name" value="ATPase domain of HSP90 chaperone/DNA topoisomerase II/histidine kinase"/>
    <property type="match status" value="1"/>
</dbReference>
<organism evidence="12 13">
    <name type="scientific">Vibrio cholerae serotype O1 (strain ATCC 39541 / Classical Ogawa 395 / O395)</name>
    <dbReference type="NCBI Taxonomy" id="345073"/>
    <lineage>
        <taxon>Bacteria</taxon>
        <taxon>Pseudomonadati</taxon>
        <taxon>Pseudomonadota</taxon>
        <taxon>Gammaproteobacteria</taxon>
        <taxon>Vibrionales</taxon>
        <taxon>Vibrionaceae</taxon>
        <taxon>Vibrio</taxon>
    </lineage>
</organism>
<dbReference type="GO" id="GO:0000155">
    <property type="term" value="F:phosphorelay sensor kinase activity"/>
    <property type="evidence" value="ECO:0007669"/>
    <property type="project" value="InterPro"/>
</dbReference>
<sequence length="736" mass="82710">MVMAIRSSLKKKSILALTIYLAFFLAIVGTLSYWGLEVPFRKELKNNLALRAELLATQIREPLNNSIGVLQSLTSIGKSAADKEEQERMLRSLFSVVGGVIISGGLWPEPNLSATDPSLRYDSLFFNKATDGQVDQLSSWNNPKAGGYDRESWYLAAEREAEGLYFWSPVYVDPYTRVEMITVSTPYYRNGQFAGVATVDLSLESLIQFVAATAEQYNLGVNLKDAFGVEVVSHNFRTYDNALVSYYSFGEFNWQIEVVNANQHVDEIIFDLIINIEKGLMPILLLCVMVGYFLISHYWIRPIVLIAKKVSESREGEIIDIRYKSQDEIRHLIDTFNQKTIYLEAEKVKAQASTKAKSAFLATLSHEIRTPMNGVLGTAQILLKDELTSKQRQHLTSLYESGEHMMSLLNEILDYSKIEQGKFELDHSAFPLKSIIGSIKSIYSSLCVEKGLKFQLNSEITDGRWYYGDKARLRQIIFNLLSNAVKFTEAGFVAIGLSEESCDEENYLIIKVQDTGIGIAQESLGRIFRPFEQAESHTTRRFGGTGLGLAIVKQIAELMNGTVLVQSEVGQGSCFKVRVKLAITEPVTEDVKPTKAKTYPGLRVLIVEDNRTNIMILEAFMRNKGFECHSVMDGVQAITALQESSFDLVLMDNHMPLKDGIQATREIRQLPLPQAKILLFGCTADVFKDTRDKMLSAGADDIIAKPIAEHELDMALEQHSERLYQFHREPSLPSVE</sequence>